<protein>
    <submittedName>
        <fullName evidence="2">ATP-dependent DNA ligase</fullName>
    </submittedName>
</protein>
<proteinExistence type="predicted"/>
<dbReference type="NCBIfam" id="TIGR02778">
    <property type="entry name" value="ligD_pol"/>
    <property type="match status" value="1"/>
</dbReference>
<comment type="caution">
    <text evidence="2">The sequence shown here is derived from an EMBL/GenBank/DDBJ whole genome shotgun (WGS) entry which is preliminary data.</text>
</comment>
<dbReference type="Gene3D" id="3.90.920.10">
    <property type="entry name" value="DNA primase, PRIM domain"/>
    <property type="match status" value="1"/>
</dbReference>
<name>A0A6P2BS18_9ACTN</name>
<evidence type="ECO:0000313" key="3">
    <source>
        <dbReference type="Proteomes" id="UP000460272"/>
    </source>
</evidence>
<keyword evidence="2" id="KW-0436">Ligase</keyword>
<dbReference type="Pfam" id="PF21686">
    <property type="entry name" value="LigD_Prim-Pol"/>
    <property type="match status" value="1"/>
</dbReference>
<feature type="domain" description="DNA ligase D polymerase" evidence="1">
    <location>
        <begin position="32"/>
        <end position="304"/>
    </location>
</feature>
<dbReference type="PANTHER" id="PTHR42705">
    <property type="entry name" value="BIFUNCTIONAL NON-HOMOLOGOUS END JOINING PROTEIN LIGD"/>
    <property type="match status" value="1"/>
</dbReference>
<dbReference type="EMBL" id="RPFW01000010">
    <property type="protein sequence ID" value="TVZ00073.1"/>
    <property type="molecule type" value="Genomic_DNA"/>
</dbReference>
<sequence>MPAADKISVQVDGRDLALSNLPKVLYPADGFTKAEVLDYYQRISAVLLPHVAGRPMTLKRYPDGVDGQSFFAKHAPAGRPSWLRTEEIVSSSSRSRAPGDPIEYVVLDDLSSLIWAANLAAIELHVPMWRFPGNPKGEHKAAPEHGLEPDLLVFDLDPGAPATIVECCRVAEALRPVLEEDGLRALPKTSGGKGLQLYAPISGMNAEQASAKAKEYAERLEGDMPKLVVSRMTKSLRTGKVLIDWSQNNGSKTTIAPYSLRAREHPTVSTPVTWDEVAACRQVTDLFFTAPDVLARVEEQGDLFAPLLPAKAS</sequence>
<dbReference type="InterPro" id="IPR033649">
    <property type="entry name" value="MtLigD_Pol-like"/>
</dbReference>
<evidence type="ECO:0000313" key="2">
    <source>
        <dbReference type="EMBL" id="TVZ00073.1"/>
    </source>
</evidence>
<dbReference type="InterPro" id="IPR014145">
    <property type="entry name" value="LigD_pol_dom"/>
</dbReference>
<dbReference type="InterPro" id="IPR052171">
    <property type="entry name" value="NHEJ_LigD"/>
</dbReference>
<dbReference type="Proteomes" id="UP000460272">
    <property type="component" value="Unassembled WGS sequence"/>
</dbReference>
<dbReference type="GO" id="GO:0016874">
    <property type="term" value="F:ligase activity"/>
    <property type="evidence" value="ECO:0007669"/>
    <property type="project" value="UniProtKB-KW"/>
</dbReference>
<organism evidence="2 3">
    <name type="scientific">Trebonia kvetii</name>
    <dbReference type="NCBI Taxonomy" id="2480626"/>
    <lineage>
        <taxon>Bacteria</taxon>
        <taxon>Bacillati</taxon>
        <taxon>Actinomycetota</taxon>
        <taxon>Actinomycetes</taxon>
        <taxon>Streptosporangiales</taxon>
        <taxon>Treboniaceae</taxon>
        <taxon>Trebonia</taxon>
    </lineage>
</organism>
<dbReference type="PANTHER" id="PTHR42705:SF2">
    <property type="entry name" value="BIFUNCTIONAL NON-HOMOLOGOUS END JOINING PROTEIN LIGD"/>
    <property type="match status" value="1"/>
</dbReference>
<evidence type="ECO:0000259" key="1">
    <source>
        <dbReference type="Pfam" id="PF21686"/>
    </source>
</evidence>
<accession>A0A6P2BS18</accession>
<dbReference type="RefSeq" id="WP_145861626.1">
    <property type="nucleotide sequence ID" value="NZ_RPFW01000010.1"/>
</dbReference>
<keyword evidence="3" id="KW-1185">Reference proteome</keyword>
<dbReference type="OrthoDB" id="9802472at2"/>
<reference evidence="2 3" key="1">
    <citation type="submission" date="2018-11" db="EMBL/GenBank/DDBJ databases">
        <title>Trebonia kvetii gen.nov., sp.nov., a novel acidophilic actinobacterium, and proposal of the new actinobacterial family Treboniaceae fam. nov.</title>
        <authorList>
            <person name="Rapoport D."/>
            <person name="Sagova-Mareckova M."/>
            <person name="Sedlacek I."/>
            <person name="Provaznik J."/>
            <person name="Kralova S."/>
            <person name="Pavlinic D."/>
            <person name="Benes V."/>
            <person name="Kopecky J."/>
        </authorList>
    </citation>
    <scope>NUCLEOTIDE SEQUENCE [LARGE SCALE GENOMIC DNA]</scope>
    <source>
        <strain evidence="2 3">15Tr583</strain>
    </source>
</reference>
<dbReference type="CDD" id="cd04863">
    <property type="entry name" value="MtLigD_Pol_like"/>
    <property type="match status" value="1"/>
</dbReference>
<gene>
    <name evidence="2" type="ORF">EAS64_39045</name>
</gene>
<dbReference type="AlphaFoldDB" id="A0A6P2BS18"/>